<accession>A0ABX8C6R0</accession>
<dbReference type="Proteomes" id="UP000678016">
    <property type="component" value="Chromosome"/>
</dbReference>
<organism evidence="2 3">
    <name type="scientific">Nocardiopsis akebiae</name>
    <dbReference type="NCBI Taxonomy" id="2831968"/>
    <lineage>
        <taxon>Bacteria</taxon>
        <taxon>Bacillati</taxon>
        <taxon>Actinomycetota</taxon>
        <taxon>Actinomycetes</taxon>
        <taxon>Streptosporangiales</taxon>
        <taxon>Nocardiopsidaceae</taxon>
        <taxon>Nocardiopsis</taxon>
    </lineage>
</organism>
<protein>
    <submittedName>
        <fullName evidence="2">Uncharacterized protein</fullName>
    </submittedName>
</protein>
<evidence type="ECO:0000313" key="3">
    <source>
        <dbReference type="Proteomes" id="UP000678016"/>
    </source>
</evidence>
<feature type="region of interest" description="Disordered" evidence="1">
    <location>
        <begin position="1"/>
        <end position="74"/>
    </location>
</feature>
<feature type="compositionally biased region" description="Low complexity" evidence="1">
    <location>
        <begin position="10"/>
        <end position="22"/>
    </location>
</feature>
<evidence type="ECO:0000256" key="1">
    <source>
        <dbReference type="SAM" id="MobiDB-lite"/>
    </source>
</evidence>
<sequence>MAQENRSVGRRPAAGGDPAAEVPEADAVEQRASAGADGGGDGWEEPSEESFEHAAEADVVEQAREAGVDDEERR</sequence>
<dbReference type="RefSeq" id="WP_212642911.1">
    <property type="nucleotide sequence ID" value="NZ_CP074132.1"/>
</dbReference>
<name>A0ABX8C6R0_9ACTN</name>
<proteinExistence type="predicted"/>
<keyword evidence="3" id="KW-1185">Reference proteome</keyword>
<gene>
    <name evidence="2" type="ORF">KGD83_06075</name>
</gene>
<reference evidence="3" key="1">
    <citation type="submission" date="2021-05" db="EMBL/GenBank/DDBJ databases">
        <title>Direct Submission.</title>
        <authorList>
            <person name="Li K."/>
            <person name="Gao J."/>
        </authorList>
    </citation>
    <scope>NUCLEOTIDE SEQUENCE [LARGE SCALE GENOMIC DNA]</scope>
    <source>
        <strain evidence="3">HDS12</strain>
    </source>
</reference>
<evidence type="ECO:0000313" key="2">
    <source>
        <dbReference type="EMBL" id="QUX30110.1"/>
    </source>
</evidence>
<feature type="compositionally biased region" description="Basic and acidic residues" evidence="1">
    <location>
        <begin position="50"/>
        <end position="74"/>
    </location>
</feature>
<dbReference type="EMBL" id="CP074132">
    <property type="protein sequence ID" value="QUX30110.1"/>
    <property type="molecule type" value="Genomic_DNA"/>
</dbReference>